<feature type="compositionally biased region" description="Low complexity" evidence="1">
    <location>
        <begin position="295"/>
        <end position="305"/>
    </location>
</feature>
<evidence type="ECO:0000313" key="2">
    <source>
        <dbReference type="EMBL" id="CAK9208711.1"/>
    </source>
</evidence>
<accession>A0ABP0TYR3</accession>
<keyword evidence="3" id="KW-1185">Reference proteome</keyword>
<gene>
    <name evidence="2" type="ORF">CSSPTR1EN2_LOCUS9320</name>
</gene>
<evidence type="ECO:0000256" key="1">
    <source>
        <dbReference type="SAM" id="MobiDB-lite"/>
    </source>
</evidence>
<organism evidence="2 3">
    <name type="scientific">Sphagnum troendelagicum</name>
    <dbReference type="NCBI Taxonomy" id="128251"/>
    <lineage>
        <taxon>Eukaryota</taxon>
        <taxon>Viridiplantae</taxon>
        <taxon>Streptophyta</taxon>
        <taxon>Embryophyta</taxon>
        <taxon>Bryophyta</taxon>
        <taxon>Sphagnophytina</taxon>
        <taxon>Sphagnopsida</taxon>
        <taxon>Sphagnales</taxon>
        <taxon>Sphagnaceae</taxon>
        <taxon>Sphagnum</taxon>
    </lineage>
</organism>
<sequence length="367" mass="40912">MPVAAPAFTPSSYIPLQAMTSTPTYTMEVSSSSGRIEKFSGRPCTIFLREFKATFSTVVCELELKYGVNYTEAFAFKQLARYVHYEALDVYEQHSPRILGVTQIPNLAYATAIAIAIASQAALQAVITHHGTVPNNPDPVPTSVVLSPQQLIVATANIPPTINAPAFADPVGEFFQIFELEFPIKSSKKILQLATFTRQKDETLKMLYRRLLKLKEDTQSITDLEAAHRYLCSLEGTPTLHAQVFQRVFAEFGDSYTLLDVYNISEKLELAHAHYEANTMRPPSRSRPQLPPATPTRSTHSSSRTKAVHSATPILPSCNYCGNCAHKASECNIPSEDLFCDYCGKEGHQESVSFVKFPEWKQLRLQR</sequence>
<proteinExistence type="predicted"/>
<dbReference type="Proteomes" id="UP001497512">
    <property type="component" value="Chromosome 17"/>
</dbReference>
<evidence type="ECO:0000313" key="3">
    <source>
        <dbReference type="Proteomes" id="UP001497512"/>
    </source>
</evidence>
<reference evidence="2" key="1">
    <citation type="submission" date="2024-02" db="EMBL/GenBank/DDBJ databases">
        <authorList>
            <consortium name="ELIXIR-Norway"/>
            <consortium name="Elixir Norway"/>
        </authorList>
    </citation>
    <scope>NUCLEOTIDE SEQUENCE</scope>
</reference>
<name>A0ABP0TYR3_9BRYO</name>
<feature type="region of interest" description="Disordered" evidence="1">
    <location>
        <begin position="277"/>
        <end position="308"/>
    </location>
</feature>
<protein>
    <recommendedName>
        <fullName evidence="4">CCHC-type domain-containing protein</fullName>
    </recommendedName>
</protein>
<evidence type="ECO:0008006" key="4">
    <source>
        <dbReference type="Google" id="ProtNLM"/>
    </source>
</evidence>
<dbReference type="EMBL" id="OZ019909">
    <property type="protein sequence ID" value="CAK9208711.1"/>
    <property type="molecule type" value="Genomic_DNA"/>
</dbReference>